<dbReference type="OrthoDB" id="4498694at2759"/>
<dbReference type="Proteomes" id="UP000248405">
    <property type="component" value="Unassembled WGS sequence"/>
</dbReference>
<reference evidence="2" key="1">
    <citation type="submission" date="2016-12" db="EMBL/GenBank/DDBJ databases">
        <title>The genomes of Aspergillus section Nigri reveals drivers in fungal speciation.</title>
        <authorList>
            <consortium name="DOE Joint Genome Institute"/>
            <person name="Vesth T.C."/>
            <person name="Nybo J."/>
            <person name="Theobald S."/>
            <person name="Brandl J."/>
            <person name="Frisvad J.C."/>
            <person name="Nielsen K.F."/>
            <person name="Lyhne E.K."/>
            <person name="Kogle M.E."/>
            <person name="Kuo A."/>
            <person name="Riley R."/>
            <person name="Clum A."/>
            <person name="Nolan M."/>
            <person name="Lipzen A."/>
            <person name="Salamov A."/>
            <person name="Henrissat B."/>
            <person name="Wiebenga A."/>
            <person name="De Vries R.P."/>
            <person name="Grigoriev I.V."/>
            <person name="Mortensen U.H."/>
            <person name="Andersen M.R."/>
            <person name="Baker S.E."/>
        </authorList>
    </citation>
    <scope>NUCLEOTIDE SEQUENCE [LARGE SCALE GENOMIC DNA]</scope>
    <source>
        <strain evidence="2">CBS 113365</strain>
    </source>
</reference>
<proteinExistence type="predicted"/>
<dbReference type="RefSeq" id="XP_025558043.1">
    <property type="nucleotide sequence ID" value="XM_025711849.1"/>
</dbReference>
<feature type="signal peptide" evidence="1">
    <location>
        <begin position="1"/>
        <end position="18"/>
    </location>
</feature>
<organism evidence="2 3">
    <name type="scientific">Aspergillus vadensis (strain CBS 113365 / IMI 142717 / IBT 24658)</name>
    <dbReference type="NCBI Taxonomy" id="1448311"/>
    <lineage>
        <taxon>Eukaryota</taxon>
        <taxon>Fungi</taxon>
        <taxon>Dikarya</taxon>
        <taxon>Ascomycota</taxon>
        <taxon>Pezizomycotina</taxon>
        <taxon>Eurotiomycetes</taxon>
        <taxon>Eurotiomycetidae</taxon>
        <taxon>Eurotiales</taxon>
        <taxon>Aspergillaceae</taxon>
        <taxon>Aspergillus</taxon>
        <taxon>Aspergillus subgen. Circumdati</taxon>
    </lineage>
</organism>
<keyword evidence="3" id="KW-1185">Reference proteome</keyword>
<name>A0A319AVG6_ASPVC</name>
<evidence type="ECO:0000313" key="2">
    <source>
        <dbReference type="EMBL" id="PYH64249.1"/>
    </source>
</evidence>
<keyword evidence="1" id="KW-0732">Signal</keyword>
<evidence type="ECO:0000256" key="1">
    <source>
        <dbReference type="SAM" id="SignalP"/>
    </source>
</evidence>
<dbReference type="EMBL" id="KZ821645">
    <property type="protein sequence ID" value="PYH64249.1"/>
    <property type="molecule type" value="Genomic_DNA"/>
</dbReference>
<protein>
    <submittedName>
        <fullName evidence="2">Uncharacterized protein</fullName>
    </submittedName>
</protein>
<gene>
    <name evidence="2" type="ORF">BO88DRAFT_474909</name>
</gene>
<sequence length="111" mass="12437">MKLLYLTLLLAISAGAFLLPQNMLRPFQLFLNSDKEANQAIEPATLPITYRRCYNLIHIDRSSVQQYGGAGGMFWEPLFVENVTPSRTVQVCGNYKCAETTKTTVHPPTAM</sequence>
<feature type="chain" id="PRO_5016400597" evidence="1">
    <location>
        <begin position="19"/>
        <end position="111"/>
    </location>
</feature>
<dbReference type="GeneID" id="37216441"/>
<dbReference type="AlphaFoldDB" id="A0A319AVG6"/>
<evidence type="ECO:0000313" key="3">
    <source>
        <dbReference type="Proteomes" id="UP000248405"/>
    </source>
</evidence>
<accession>A0A319AVG6</accession>